<keyword evidence="3" id="KW-1185">Reference proteome</keyword>
<organism evidence="2 3">
    <name type="scientific">Esox lucius</name>
    <name type="common">Northern pike</name>
    <dbReference type="NCBI Taxonomy" id="8010"/>
    <lineage>
        <taxon>Eukaryota</taxon>
        <taxon>Metazoa</taxon>
        <taxon>Chordata</taxon>
        <taxon>Craniata</taxon>
        <taxon>Vertebrata</taxon>
        <taxon>Euteleostomi</taxon>
        <taxon>Actinopterygii</taxon>
        <taxon>Neopterygii</taxon>
        <taxon>Teleostei</taxon>
        <taxon>Protacanthopterygii</taxon>
        <taxon>Esociformes</taxon>
        <taxon>Esocidae</taxon>
        <taxon>Esox</taxon>
    </lineage>
</organism>
<evidence type="ECO:0000256" key="1">
    <source>
        <dbReference type="SAM" id="MobiDB-lite"/>
    </source>
</evidence>
<dbReference type="CTD" id="101886060"/>
<feature type="region of interest" description="Disordered" evidence="1">
    <location>
        <begin position="1"/>
        <end position="35"/>
    </location>
</feature>
<proteinExistence type="predicted"/>
<sequence>MPSTSTGSPRPTSEPEVQDSLLGPAGPNHHLSQGRNTSLELFYEERCLDPELKSCELQRPKGNPHKARSRDTQGREAEEKVGFIPSSADSSPGGQGCGSCGGPCASPGSCRSCLCSVLTCGLYRVFWTTVLAPCLTPNPRGSLPEDSQGKLHLQSLQGHPGTSDTQTRKESEGRGSDWSEDVYIKGVKVDIPRMEEEEFVSPRPRLHHGSEGGGWYSRPSYSWDEEDLANMNVGDVDSLITQKLLELYTEYQIEELARCTSDSVFLNRTSRISQLISNLAEEHQLDEQDAECRLVKGIIRISTRASKKRPLHKRSHRRQSDSGNETMSNYQTSTISNNNDYNIQISKETDSDMNARNMRMNSEAGKKFDSIPFDSALNTEESSEHQISVCGIPLHRTSVRT</sequence>
<dbReference type="GO" id="GO:0030054">
    <property type="term" value="C:cell junction"/>
    <property type="evidence" value="ECO:0007669"/>
    <property type="project" value="TreeGrafter"/>
</dbReference>
<dbReference type="OMA" id="RIDDWED"/>
<dbReference type="Proteomes" id="UP000265140">
    <property type="component" value="Chromosome 10"/>
</dbReference>
<feature type="compositionally biased region" description="Basic residues" evidence="1">
    <location>
        <begin position="305"/>
        <end position="317"/>
    </location>
</feature>
<name>A0A3P8ZWH8_ESOLU</name>
<dbReference type="GO" id="GO:0003334">
    <property type="term" value="P:keratinocyte development"/>
    <property type="evidence" value="ECO:0007669"/>
    <property type="project" value="InterPro"/>
</dbReference>
<feature type="region of interest" description="Disordered" evidence="1">
    <location>
        <begin position="54"/>
        <end position="98"/>
    </location>
</feature>
<dbReference type="RefSeq" id="XP_019905583.2">
    <property type="nucleotide sequence ID" value="XM_020050024.3"/>
</dbReference>
<dbReference type="InParanoid" id="A0A3P8ZWH8"/>
<dbReference type="AlphaFoldDB" id="A0A3P8ZWH8"/>
<feature type="compositionally biased region" description="Low complexity" evidence="1">
    <location>
        <begin position="1"/>
        <end position="15"/>
    </location>
</feature>
<feature type="region of interest" description="Disordered" evidence="1">
    <location>
        <begin position="142"/>
        <end position="177"/>
    </location>
</feature>
<feature type="compositionally biased region" description="Basic and acidic residues" evidence="1">
    <location>
        <begin position="69"/>
        <end position="81"/>
    </location>
</feature>
<dbReference type="GeneTree" id="ENSGT00390000016565"/>
<feature type="compositionally biased region" description="Polar residues" evidence="1">
    <location>
        <begin position="321"/>
        <end position="342"/>
    </location>
</feature>
<dbReference type="GO" id="GO:0010482">
    <property type="term" value="P:regulation of epidermal cell division"/>
    <property type="evidence" value="ECO:0007669"/>
    <property type="project" value="TreeGrafter"/>
</dbReference>
<dbReference type="InterPro" id="IPR028003">
    <property type="entry name" value="KDF1"/>
</dbReference>
<dbReference type="OrthoDB" id="8640515at2759"/>
<dbReference type="PANTHER" id="PTHR35085:SF2">
    <property type="entry name" value="KERATINOCYTE DIFFERENTIATION FACTOR 1-LIKE"/>
    <property type="match status" value="1"/>
</dbReference>
<dbReference type="Ensembl" id="ENSELUT00000001247.3">
    <property type="protein sequence ID" value="ENSELUP00000033240.2"/>
    <property type="gene ID" value="ENSELUG00000011404.3"/>
</dbReference>
<reference evidence="2" key="2">
    <citation type="submission" date="2020-02" db="EMBL/GenBank/DDBJ databases">
        <title>Esox lucius (northern pike) genome, fEsoLuc1, primary haplotype.</title>
        <authorList>
            <person name="Myers G."/>
            <person name="Karagic N."/>
            <person name="Meyer A."/>
            <person name="Pippel M."/>
            <person name="Reichard M."/>
            <person name="Winkler S."/>
            <person name="Tracey A."/>
            <person name="Sims Y."/>
            <person name="Howe K."/>
            <person name="Rhie A."/>
            <person name="Formenti G."/>
            <person name="Durbin R."/>
            <person name="Fedrigo O."/>
            <person name="Jarvis E.D."/>
        </authorList>
    </citation>
    <scope>NUCLEOTIDE SEQUENCE [LARGE SCALE GENOMIC DNA]</scope>
</reference>
<reference evidence="2" key="3">
    <citation type="submission" date="2025-08" db="UniProtKB">
        <authorList>
            <consortium name="Ensembl"/>
        </authorList>
    </citation>
    <scope>IDENTIFICATION</scope>
</reference>
<protein>
    <recommendedName>
        <fullName evidence="4">Keratinocyte differentiation factor 1b</fullName>
    </recommendedName>
</protein>
<evidence type="ECO:0008006" key="4">
    <source>
        <dbReference type="Google" id="ProtNLM"/>
    </source>
</evidence>
<accession>A0A3P8ZWH8</accession>
<evidence type="ECO:0000313" key="3">
    <source>
        <dbReference type="Proteomes" id="UP000265140"/>
    </source>
</evidence>
<dbReference type="FunCoup" id="A0A3P8ZWH8">
    <property type="interactions" value="95"/>
</dbReference>
<dbReference type="GeneID" id="105012632"/>
<feature type="region of interest" description="Disordered" evidence="1">
    <location>
        <begin position="305"/>
        <end position="342"/>
    </location>
</feature>
<reference evidence="3" key="1">
    <citation type="journal article" date="2014" name="PLoS ONE">
        <title>The genome and linkage map of the northern pike (Esox lucius): conserved synteny revealed between the salmonid sister group and the Neoteleostei.</title>
        <authorList>
            <person name="Rondeau E.B."/>
            <person name="Minkley D.R."/>
            <person name="Leong J.S."/>
            <person name="Messmer A.M."/>
            <person name="Jantzen J.R."/>
            <person name="von Schalburg K.R."/>
            <person name="Lemon C."/>
            <person name="Bird N.H."/>
            <person name="Koop B.F."/>
        </authorList>
    </citation>
    <scope>NUCLEOTIDE SEQUENCE</scope>
</reference>
<dbReference type="Bgee" id="ENSELUG00000011404">
    <property type="expression patterns" value="Expressed in ovary and 9 other cell types or tissues"/>
</dbReference>
<dbReference type="PANTHER" id="PTHR35085">
    <property type="entry name" value="KERATINOCYTE DIFFERENTIATION FACTOR 1"/>
    <property type="match status" value="1"/>
</dbReference>
<dbReference type="Pfam" id="PF15551">
    <property type="entry name" value="DUF4656"/>
    <property type="match status" value="1"/>
</dbReference>
<reference evidence="2" key="4">
    <citation type="submission" date="2025-09" db="UniProtKB">
        <authorList>
            <consortium name="Ensembl"/>
        </authorList>
    </citation>
    <scope>IDENTIFICATION</scope>
</reference>
<feature type="compositionally biased region" description="Polar residues" evidence="1">
    <location>
        <begin position="154"/>
        <end position="165"/>
    </location>
</feature>
<evidence type="ECO:0000313" key="2">
    <source>
        <dbReference type="Ensembl" id="ENSELUP00000033240.2"/>
    </source>
</evidence>
<feature type="compositionally biased region" description="Basic and acidic residues" evidence="1">
    <location>
        <begin position="166"/>
        <end position="177"/>
    </location>
</feature>